<accession>A0A1J4QHY3</accession>
<comment type="caution">
    <text evidence="1">The sequence shown here is derived from an EMBL/GenBank/DDBJ whole genome shotgun (WGS) entry which is preliminary data.</text>
</comment>
<dbReference type="STRING" id="1414654.BFR47_10925"/>
<evidence type="ECO:0000313" key="2">
    <source>
        <dbReference type="Proteomes" id="UP000243073"/>
    </source>
</evidence>
<dbReference type="RefSeq" id="WP_071471751.1">
    <property type="nucleotide sequence ID" value="NZ_MDKE01000008.1"/>
</dbReference>
<dbReference type="EMBL" id="MDKE01000008">
    <property type="protein sequence ID" value="OIN12891.1"/>
    <property type="molecule type" value="Genomic_DNA"/>
</dbReference>
<sequence length="95" mass="10733">MNTGAVGERITASKAGWLLHNADVTELIRLLTVASKPIEWQQKVDAVHRWQQDEGRIATTRRMGKQYLDVYRLADTHCSETSPLLTSIECSQEHA</sequence>
<reference evidence="1 2" key="1">
    <citation type="submission" date="2016-07" db="EMBL/GenBank/DDBJ databases">
        <title>Draft Genome Sequence of Oceanisphaera psychrotolerans, isolated from coastal sediment samples.</title>
        <authorList>
            <person name="Zhuo S."/>
            <person name="Ruan Z."/>
        </authorList>
    </citation>
    <scope>NUCLEOTIDE SEQUENCE [LARGE SCALE GENOMIC DNA]</scope>
    <source>
        <strain evidence="1 2">LAM-WHM-ZC</strain>
    </source>
</reference>
<proteinExistence type="predicted"/>
<name>A0A1J4QHY3_9GAMM</name>
<organism evidence="1 2">
    <name type="scientific">Oceanisphaera psychrotolerans</name>
    <dbReference type="NCBI Taxonomy" id="1414654"/>
    <lineage>
        <taxon>Bacteria</taxon>
        <taxon>Pseudomonadati</taxon>
        <taxon>Pseudomonadota</taxon>
        <taxon>Gammaproteobacteria</taxon>
        <taxon>Aeromonadales</taxon>
        <taxon>Aeromonadaceae</taxon>
        <taxon>Oceanisphaera</taxon>
    </lineage>
</organism>
<dbReference type="AlphaFoldDB" id="A0A1J4QHY3"/>
<keyword evidence="2" id="KW-1185">Reference proteome</keyword>
<evidence type="ECO:0000313" key="1">
    <source>
        <dbReference type="EMBL" id="OIN12891.1"/>
    </source>
</evidence>
<dbReference type="Proteomes" id="UP000243073">
    <property type="component" value="Unassembled WGS sequence"/>
</dbReference>
<protein>
    <submittedName>
        <fullName evidence="1">Uncharacterized protein</fullName>
    </submittedName>
</protein>
<gene>
    <name evidence="1" type="ORF">BFR47_10925</name>
</gene>